<feature type="compositionally biased region" description="Low complexity" evidence="1">
    <location>
        <begin position="43"/>
        <end position="62"/>
    </location>
</feature>
<dbReference type="Proteomes" id="UP000583800">
    <property type="component" value="Unassembled WGS sequence"/>
</dbReference>
<accession>A0A7X0C8E2</accession>
<dbReference type="EMBL" id="JACHJB010000003">
    <property type="protein sequence ID" value="MBB6350458.1"/>
    <property type="molecule type" value="Genomic_DNA"/>
</dbReference>
<proteinExistence type="predicted"/>
<dbReference type="AlphaFoldDB" id="A0A7X0C8E2"/>
<protein>
    <submittedName>
        <fullName evidence="2">Uncharacterized protein</fullName>
    </submittedName>
</protein>
<sequence>MTPEEESDALLDGLSRGEPPDDADPAARLLAVLLGDVSAGLSVGVPGDVPGDGAPADGPEAGSMPTDQWRSSVSMTPST</sequence>
<feature type="region of interest" description="Disordered" evidence="1">
    <location>
        <begin position="40"/>
        <end position="79"/>
    </location>
</feature>
<feature type="compositionally biased region" description="Polar residues" evidence="1">
    <location>
        <begin position="65"/>
        <end position="79"/>
    </location>
</feature>
<organism evidence="2 3">
    <name type="scientific">Nonomuraea muscovyensis</name>
    <dbReference type="NCBI Taxonomy" id="1124761"/>
    <lineage>
        <taxon>Bacteria</taxon>
        <taxon>Bacillati</taxon>
        <taxon>Actinomycetota</taxon>
        <taxon>Actinomycetes</taxon>
        <taxon>Streptosporangiales</taxon>
        <taxon>Streptosporangiaceae</taxon>
        <taxon>Nonomuraea</taxon>
    </lineage>
</organism>
<keyword evidence="3" id="KW-1185">Reference proteome</keyword>
<evidence type="ECO:0000313" key="2">
    <source>
        <dbReference type="EMBL" id="MBB6350458.1"/>
    </source>
</evidence>
<evidence type="ECO:0000313" key="3">
    <source>
        <dbReference type="Proteomes" id="UP000583800"/>
    </source>
</evidence>
<feature type="region of interest" description="Disordered" evidence="1">
    <location>
        <begin position="1"/>
        <end position="23"/>
    </location>
</feature>
<gene>
    <name evidence="2" type="ORF">FHU36_007030</name>
</gene>
<evidence type="ECO:0000256" key="1">
    <source>
        <dbReference type="SAM" id="MobiDB-lite"/>
    </source>
</evidence>
<comment type="caution">
    <text evidence="2">The sequence shown here is derived from an EMBL/GenBank/DDBJ whole genome shotgun (WGS) entry which is preliminary data.</text>
</comment>
<reference evidence="2 3" key="1">
    <citation type="submission" date="2020-08" db="EMBL/GenBank/DDBJ databases">
        <title>Sequencing the genomes of 1000 actinobacteria strains.</title>
        <authorList>
            <person name="Klenk H.-P."/>
        </authorList>
    </citation>
    <scope>NUCLEOTIDE SEQUENCE [LARGE SCALE GENOMIC DNA]</scope>
    <source>
        <strain evidence="2 3">DSM 45913</strain>
    </source>
</reference>
<name>A0A7X0C8E2_9ACTN</name>